<proteinExistence type="predicted"/>
<evidence type="ECO:0000313" key="1">
    <source>
        <dbReference type="EnsemblMetazoa" id="XP_030848561"/>
    </source>
</evidence>
<keyword evidence="2" id="KW-1185">Reference proteome</keyword>
<dbReference type="InParanoid" id="A0A7M7PD01"/>
<dbReference type="KEGG" id="spu:105442755"/>
<name>A0A7M7PD01_STRPU</name>
<dbReference type="AlphaFoldDB" id="A0A7M7PD01"/>
<organism evidence="1 2">
    <name type="scientific">Strongylocentrotus purpuratus</name>
    <name type="common">Purple sea urchin</name>
    <dbReference type="NCBI Taxonomy" id="7668"/>
    <lineage>
        <taxon>Eukaryota</taxon>
        <taxon>Metazoa</taxon>
        <taxon>Echinodermata</taxon>
        <taxon>Eleutherozoa</taxon>
        <taxon>Echinozoa</taxon>
        <taxon>Echinoidea</taxon>
        <taxon>Euechinoidea</taxon>
        <taxon>Echinacea</taxon>
        <taxon>Camarodonta</taxon>
        <taxon>Echinidea</taxon>
        <taxon>Strongylocentrotidae</taxon>
        <taxon>Strongylocentrotus</taxon>
    </lineage>
</organism>
<sequence>MEIDTGKATFIVKKNILTLNRYKNIYNDEGKGTPVVISTSTTTFDSDADSDVDPDIHCDDGKPMCIEGNSDGPLEVLPDCMTKPNAKIPQNNKFFFMDVDLSGGTPIKAANTEKICT</sequence>
<accession>A0A7M7PD01</accession>
<reference evidence="1" key="2">
    <citation type="submission" date="2021-01" db="UniProtKB">
        <authorList>
            <consortium name="EnsemblMetazoa"/>
        </authorList>
    </citation>
    <scope>IDENTIFICATION</scope>
</reference>
<dbReference type="GeneID" id="105442755"/>
<reference evidence="2" key="1">
    <citation type="submission" date="2015-02" db="EMBL/GenBank/DDBJ databases">
        <title>Genome sequencing for Strongylocentrotus purpuratus.</title>
        <authorList>
            <person name="Murali S."/>
            <person name="Liu Y."/>
            <person name="Vee V."/>
            <person name="English A."/>
            <person name="Wang M."/>
            <person name="Skinner E."/>
            <person name="Han Y."/>
            <person name="Muzny D.M."/>
            <person name="Worley K.C."/>
            <person name="Gibbs R.A."/>
        </authorList>
    </citation>
    <scope>NUCLEOTIDE SEQUENCE</scope>
</reference>
<dbReference type="RefSeq" id="XP_030848561.1">
    <property type="nucleotide sequence ID" value="XM_030992701.1"/>
</dbReference>
<protein>
    <submittedName>
        <fullName evidence="1">Uncharacterized protein</fullName>
    </submittedName>
</protein>
<dbReference type="EnsemblMetazoa" id="XM_030992701">
    <property type="protein sequence ID" value="XP_030848561"/>
    <property type="gene ID" value="LOC105442755"/>
</dbReference>
<evidence type="ECO:0000313" key="2">
    <source>
        <dbReference type="Proteomes" id="UP000007110"/>
    </source>
</evidence>
<dbReference type="Proteomes" id="UP000007110">
    <property type="component" value="Unassembled WGS sequence"/>
</dbReference>